<dbReference type="Pfam" id="PF25944">
    <property type="entry name" value="Beta-barrel_RND"/>
    <property type="match status" value="1"/>
</dbReference>
<reference evidence="9 10" key="1">
    <citation type="submission" date="2020-11" db="EMBL/GenBank/DDBJ databases">
        <title>Draft Genome of Enterobacter sp. strain EMC7.</title>
        <authorList>
            <person name="Barman P."/>
            <person name="Sinha S."/>
            <person name="Sen S."/>
            <person name="Chakraborty R."/>
        </authorList>
    </citation>
    <scope>NUCLEOTIDE SEQUENCE [LARGE SCALE GENOMIC DNA]</scope>
    <source>
        <strain evidence="9 10">EMC7</strain>
    </source>
</reference>
<feature type="chain" id="PRO_5045050445" evidence="4">
    <location>
        <begin position="25"/>
        <end position="359"/>
    </location>
</feature>
<gene>
    <name evidence="9" type="ORF">ITX56_11990</name>
</gene>
<dbReference type="RefSeq" id="WP_223074711.1">
    <property type="nucleotide sequence ID" value="NZ_JADMNK010000005.1"/>
</dbReference>
<dbReference type="PANTHER" id="PTHR30158">
    <property type="entry name" value="ACRA/E-RELATED COMPONENT OF DRUG EFFLUX TRANSPORTER"/>
    <property type="match status" value="1"/>
</dbReference>
<dbReference type="Gene3D" id="2.40.420.20">
    <property type="match status" value="1"/>
</dbReference>
<dbReference type="NCBIfam" id="TIGR01730">
    <property type="entry name" value="RND_mfp"/>
    <property type="match status" value="1"/>
</dbReference>
<protein>
    <submittedName>
        <fullName evidence="9">Efflux RND transporter periplasmic adaptor subunit</fullName>
    </submittedName>
</protein>
<dbReference type="PANTHER" id="PTHR30158:SF3">
    <property type="entry name" value="MULTIDRUG EFFLUX PUMP SUBUNIT ACRA-RELATED"/>
    <property type="match status" value="1"/>
</dbReference>
<keyword evidence="4" id="KW-0732">Signal</keyword>
<feature type="domain" description="Multidrug resistance protein MdtA-like C-terminal permuted SH3" evidence="8">
    <location>
        <begin position="288"/>
        <end position="348"/>
    </location>
</feature>
<evidence type="ECO:0000259" key="6">
    <source>
        <dbReference type="Pfam" id="PF25917"/>
    </source>
</evidence>
<dbReference type="InterPro" id="IPR006143">
    <property type="entry name" value="RND_pump_MFP"/>
</dbReference>
<comment type="subcellular location">
    <subcellularLocation>
        <location evidence="1">Cell inner membrane</location>
        <topology evidence="1">Lipid-anchor</topology>
    </subcellularLocation>
</comment>
<dbReference type="InterPro" id="IPR058625">
    <property type="entry name" value="MdtA-like_BSH"/>
</dbReference>
<dbReference type="InterPro" id="IPR058624">
    <property type="entry name" value="MdtA-like_HH"/>
</dbReference>
<accession>A0ABS7RYJ5</accession>
<dbReference type="EMBL" id="JADMNK010000005">
    <property type="protein sequence ID" value="MBZ0058519.1"/>
    <property type="molecule type" value="Genomic_DNA"/>
</dbReference>
<dbReference type="Gene3D" id="1.10.287.470">
    <property type="entry name" value="Helix hairpin bin"/>
    <property type="match status" value="1"/>
</dbReference>
<dbReference type="Pfam" id="PF25967">
    <property type="entry name" value="RND-MFP_C"/>
    <property type="match status" value="1"/>
</dbReference>
<evidence type="ECO:0000313" key="9">
    <source>
        <dbReference type="EMBL" id="MBZ0058519.1"/>
    </source>
</evidence>
<dbReference type="Gene3D" id="2.40.30.170">
    <property type="match status" value="1"/>
</dbReference>
<name>A0ABS7RYJ5_9ENTR</name>
<proteinExistence type="inferred from homology"/>
<feature type="domain" description="Multidrug resistance protein MdtA-like alpha-helical hairpin" evidence="5">
    <location>
        <begin position="97"/>
        <end position="163"/>
    </location>
</feature>
<keyword evidence="10" id="KW-1185">Reference proteome</keyword>
<evidence type="ECO:0000313" key="10">
    <source>
        <dbReference type="Proteomes" id="UP000706580"/>
    </source>
</evidence>
<evidence type="ECO:0000259" key="5">
    <source>
        <dbReference type="Pfam" id="PF25876"/>
    </source>
</evidence>
<dbReference type="Pfam" id="PF25876">
    <property type="entry name" value="HH_MFP_RND"/>
    <property type="match status" value="1"/>
</dbReference>
<feature type="domain" description="Multidrug resistance protein MdtA-like beta-barrel" evidence="7">
    <location>
        <begin position="219"/>
        <end position="280"/>
    </location>
</feature>
<evidence type="ECO:0000256" key="2">
    <source>
        <dbReference type="ARBA" id="ARBA00009477"/>
    </source>
</evidence>
<feature type="coiled-coil region" evidence="3">
    <location>
        <begin position="94"/>
        <end position="152"/>
    </location>
</feature>
<evidence type="ECO:0000256" key="3">
    <source>
        <dbReference type="SAM" id="Coils"/>
    </source>
</evidence>
<keyword evidence="3" id="KW-0175">Coiled coil</keyword>
<dbReference type="Pfam" id="PF25917">
    <property type="entry name" value="BSH_RND"/>
    <property type="match status" value="1"/>
</dbReference>
<feature type="domain" description="Multidrug resistance protein MdtA-like barrel-sandwich hybrid" evidence="6">
    <location>
        <begin position="54"/>
        <end position="187"/>
    </location>
</feature>
<sequence length="359" mass="38629">MKLTFLRAALASALLVCTLNSAFAAAIPVRVATVEQTAHAAERQIPGRIEAIHTVELRARTEGVITRTHFRDGQYVKKGDVLFELDDAEPRAAVRLAQAEVKSAEATLRQAQQQLSRFESLGNNNAISRHDVDNARMQRDVASAALEQARARLEARNLTLTYTRIISPIDGRVGHSPFHVGSLVNPASGVLADVVQLDPIRIAFALEEGAFATKAGQHADIHAMKQAWQALIDSNGQRISGELTSVDNRIDPRTASVMLRAEFANPRHQLLPGGNVNVFLRPASVQPVLTLPAAAVQQNGEGFFAWVVNADGKAEKRTLNIAGQIGQQFQIASGVQAGERAIADGAQRVSSGATVQILN</sequence>
<organism evidence="9 10">
    <name type="scientific">Leclercia barmai</name>
    <dbReference type="NCBI Taxonomy" id="2785629"/>
    <lineage>
        <taxon>Bacteria</taxon>
        <taxon>Pseudomonadati</taxon>
        <taxon>Pseudomonadota</taxon>
        <taxon>Gammaproteobacteria</taxon>
        <taxon>Enterobacterales</taxon>
        <taxon>Enterobacteriaceae</taxon>
        <taxon>Leclercia</taxon>
    </lineage>
</organism>
<evidence type="ECO:0000256" key="1">
    <source>
        <dbReference type="ARBA" id="ARBA00004519"/>
    </source>
</evidence>
<comment type="caution">
    <text evidence="9">The sequence shown here is derived from an EMBL/GenBank/DDBJ whole genome shotgun (WGS) entry which is preliminary data.</text>
</comment>
<dbReference type="SUPFAM" id="SSF111369">
    <property type="entry name" value="HlyD-like secretion proteins"/>
    <property type="match status" value="1"/>
</dbReference>
<dbReference type="InterPro" id="IPR058627">
    <property type="entry name" value="MdtA-like_C"/>
</dbReference>
<evidence type="ECO:0000259" key="7">
    <source>
        <dbReference type="Pfam" id="PF25944"/>
    </source>
</evidence>
<dbReference type="InterPro" id="IPR058626">
    <property type="entry name" value="MdtA-like_b-barrel"/>
</dbReference>
<dbReference type="Proteomes" id="UP000706580">
    <property type="component" value="Unassembled WGS sequence"/>
</dbReference>
<comment type="similarity">
    <text evidence="2">Belongs to the membrane fusion protein (MFP) (TC 8.A.1) family.</text>
</comment>
<evidence type="ECO:0000256" key="4">
    <source>
        <dbReference type="SAM" id="SignalP"/>
    </source>
</evidence>
<evidence type="ECO:0000259" key="8">
    <source>
        <dbReference type="Pfam" id="PF25967"/>
    </source>
</evidence>
<feature type="signal peptide" evidence="4">
    <location>
        <begin position="1"/>
        <end position="24"/>
    </location>
</feature>
<dbReference type="Gene3D" id="2.40.50.100">
    <property type="match status" value="1"/>
</dbReference>